<dbReference type="STRING" id="1844972.A7K91_22250"/>
<dbReference type="PROSITE" id="PS50110">
    <property type="entry name" value="RESPONSE_REGULATORY"/>
    <property type="match status" value="1"/>
</dbReference>
<feature type="modified residue" description="4-aspartylphosphate" evidence="1">
    <location>
        <position position="60"/>
    </location>
</feature>
<evidence type="ECO:0000313" key="5">
    <source>
        <dbReference type="Proteomes" id="UP000092024"/>
    </source>
</evidence>
<accession>A0A1A5YPQ3</accession>
<feature type="domain" description="HTH LytTR-type" evidence="3">
    <location>
        <begin position="144"/>
        <end position="239"/>
    </location>
</feature>
<dbReference type="AlphaFoldDB" id="A0A1A5YPQ3"/>
<dbReference type="Gene3D" id="2.40.50.1020">
    <property type="entry name" value="LytTr DNA-binding domain"/>
    <property type="match status" value="1"/>
</dbReference>
<dbReference type="InterPro" id="IPR001789">
    <property type="entry name" value="Sig_transdc_resp-reg_receiver"/>
</dbReference>
<dbReference type="PROSITE" id="PS50930">
    <property type="entry name" value="HTH_LYTTR"/>
    <property type="match status" value="1"/>
</dbReference>
<dbReference type="SUPFAM" id="SSF52172">
    <property type="entry name" value="CheY-like"/>
    <property type="match status" value="1"/>
</dbReference>
<dbReference type="InterPro" id="IPR046947">
    <property type="entry name" value="LytR-like"/>
</dbReference>
<dbReference type="OrthoDB" id="9809318at2"/>
<dbReference type="InterPro" id="IPR011006">
    <property type="entry name" value="CheY-like_superfamily"/>
</dbReference>
<dbReference type="Pfam" id="PF00072">
    <property type="entry name" value="Response_reg"/>
    <property type="match status" value="1"/>
</dbReference>
<comment type="caution">
    <text evidence="4">The sequence shown here is derived from an EMBL/GenBank/DDBJ whole genome shotgun (WGS) entry which is preliminary data.</text>
</comment>
<organism evidence="4 5">
    <name type="scientific">Paenibacillus oryzae</name>
    <dbReference type="NCBI Taxonomy" id="1844972"/>
    <lineage>
        <taxon>Bacteria</taxon>
        <taxon>Bacillati</taxon>
        <taxon>Bacillota</taxon>
        <taxon>Bacilli</taxon>
        <taxon>Bacillales</taxon>
        <taxon>Paenibacillaceae</taxon>
        <taxon>Paenibacillus</taxon>
    </lineage>
</organism>
<protein>
    <submittedName>
        <fullName evidence="4">DNA-binding response regulator</fullName>
    </submittedName>
</protein>
<evidence type="ECO:0000259" key="3">
    <source>
        <dbReference type="PROSITE" id="PS50930"/>
    </source>
</evidence>
<sequence>MYRIAICDDEEREREKVRGMLVALSVKSGNDFEVVEFASGEGLIAHYEKEEAPFHILILDIEMSGLNGIQTARRLREMKRNHEQIVFLTSYAEYMLESFDVVTFQYLMKPIEAEVFESKLLRLCRYFEERDQDILIIKSAYEEFVLRIEDIIAIEAAKSLTVKSKLKFTTVGAVYDGRGLISQYAEALKSSKFLQIHRSILINLLHVHKFSGNNVVMSNGLELPIGRSKIKEVKDACTKFMVMRAD</sequence>
<keyword evidence="5" id="KW-1185">Reference proteome</keyword>
<dbReference type="PANTHER" id="PTHR37299:SF1">
    <property type="entry name" value="STAGE 0 SPORULATION PROTEIN A HOMOLOG"/>
    <property type="match status" value="1"/>
</dbReference>
<feature type="domain" description="Response regulatory" evidence="2">
    <location>
        <begin position="3"/>
        <end position="124"/>
    </location>
</feature>
<dbReference type="RefSeq" id="WP_068680432.1">
    <property type="nucleotide sequence ID" value="NZ_LYPA01000032.1"/>
</dbReference>
<dbReference type="Gene3D" id="3.40.50.2300">
    <property type="match status" value="1"/>
</dbReference>
<dbReference type="Pfam" id="PF04397">
    <property type="entry name" value="LytTR"/>
    <property type="match status" value="1"/>
</dbReference>
<evidence type="ECO:0000259" key="2">
    <source>
        <dbReference type="PROSITE" id="PS50110"/>
    </source>
</evidence>
<dbReference type="SMART" id="SM00850">
    <property type="entry name" value="LytTR"/>
    <property type="match status" value="1"/>
</dbReference>
<dbReference type="EMBL" id="LYPA01000032">
    <property type="protein sequence ID" value="OBR67606.1"/>
    <property type="molecule type" value="Genomic_DNA"/>
</dbReference>
<dbReference type="SMART" id="SM00448">
    <property type="entry name" value="REC"/>
    <property type="match status" value="1"/>
</dbReference>
<evidence type="ECO:0000313" key="4">
    <source>
        <dbReference type="EMBL" id="OBR67606.1"/>
    </source>
</evidence>
<proteinExistence type="predicted"/>
<evidence type="ECO:0000256" key="1">
    <source>
        <dbReference type="PROSITE-ProRule" id="PRU00169"/>
    </source>
</evidence>
<keyword evidence="4" id="KW-0238">DNA-binding</keyword>
<gene>
    <name evidence="4" type="ORF">A7K91_22250</name>
</gene>
<dbReference type="GO" id="GO:0000156">
    <property type="term" value="F:phosphorelay response regulator activity"/>
    <property type="evidence" value="ECO:0007669"/>
    <property type="project" value="InterPro"/>
</dbReference>
<reference evidence="4 5" key="1">
    <citation type="submission" date="2016-05" db="EMBL/GenBank/DDBJ databases">
        <title>Paenibacillus oryzae. sp. nov., isolated from the rice root.</title>
        <authorList>
            <person name="Zhang J."/>
            <person name="Zhang X."/>
        </authorList>
    </citation>
    <scope>NUCLEOTIDE SEQUENCE [LARGE SCALE GENOMIC DNA]</scope>
    <source>
        <strain evidence="4 5">1DrF-4</strain>
    </source>
</reference>
<dbReference type="GO" id="GO:0003677">
    <property type="term" value="F:DNA binding"/>
    <property type="evidence" value="ECO:0007669"/>
    <property type="project" value="UniProtKB-KW"/>
</dbReference>
<dbReference type="PANTHER" id="PTHR37299">
    <property type="entry name" value="TRANSCRIPTIONAL REGULATOR-RELATED"/>
    <property type="match status" value="1"/>
</dbReference>
<keyword evidence="1" id="KW-0597">Phosphoprotein</keyword>
<dbReference type="InterPro" id="IPR007492">
    <property type="entry name" value="LytTR_DNA-bd_dom"/>
</dbReference>
<dbReference type="Proteomes" id="UP000092024">
    <property type="component" value="Unassembled WGS sequence"/>
</dbReference>
<name>A0A1A5YPQ3_9BACL</name>